<organism evidence="1 2">
    <name type="scientific">Chrysochromulina tobinii</name>
    <dbReference type="NCBI Taxonomy" id="1460289"/>
    <lineage>
        <taxon>Eukaryota</taxon>
        <taxon>Haptista</taxon>
        <taxon>Haptophyta</taxon>
        <taxon>Prymnesiophyceae</taxon>
        <taxon>Prymnesiales</taxon>
        <taxon>Chrysochromulinaceae</taxon>
        <taxon>Chrysochromulina</taxon>
    </lineage>
</organism>
<dbReference type="EMBL" id="JWZX01000013">
    <property type="protein sequence ID" value="KOO53888.1"/>
    <property type="molecule type" value="Genomic_DNA"/>
</dbReference>
<dbReference type="InterPro" id="IPR027246">
    <property type="entry name" value="Porin_Euk/Tom40"/>
</dbReference>
<dbReference type="InterPro" id="IPR023614">
    <property type="entry name" value="Porin_dom_sf"/>
</dbReference>
<gene>
    <name evidence="1" type="ORF">Ctob_015377</name>
</gene>
<dbReference type="CDD" id="cd07306">
    <property type="entry name" value="Porin3_VDAC"/>
    <property type="match status" value="1"/>
</dbReference>
<proteinExistence type="predicted"/>
<name>A0A0M0LT10_9EUKA</name>
<reference evidence="2" key="1">
    <citation type="journal article" date="2015" name="PLoS Genet.">
        <title>Genome Sequence and Transcriptome Analyses of Chrysochromulina tobin: Metabolic Tools for Enhanced Algal Fitness in the Prominent Order Prymnesiales (Haptophyceae).</title>
        <authorList>
            <person name="Hovde B.T."/>
            <person name="Deodato C.R."/>
            <person name="Hunsperger H.M."/>
            <person name="Ryken S.A."/>
            <person name="Yost W."/>
            <person name="Jha R.K."/>
            <person name="Patterson J."/>
            <person name="Monnat R.J. Jr."/>
            <person name="Barlow S.B."/>
            <person name="Starkenburg S.R."/>
            <person name="Cattolico R.A."/>
        </authorList>
    </citation>
    <scope>NUCLEOTIDE SEQUENCE</scope>
    <source>
        <strain evidence="2">CCMP291</strain>
    </source>
</reference>
<dbReference type="Gene3D" id="2.40.160.10">
    <property type="entry name" value="Porin"/>
    <property type="match status" value="1"/>
</dbReference>
<protein>
    <submittedName>
        <fullName evidence="1">Voltage-dependent anion-selective channel</fullName>
    </submittedName>
</protein>
<evidence type="ECO:0000313" key="1">
    <source>
        <dbReference type="EMBL" id="KOO53888.1"/>
    </source>
</evidence>
<dbReference type="GO" id="GO:0008308">
    <property type="term" value="F:voltage-gated monoatomic anion channel activity"/>
    <property type="evidence" value="ECO:0007669"/>
    <property type="project" value="InterPro"/>
</dbReference>
<dbReference type="PANTHER" id="PTHR11743">
    <property type="entry name" value="VOLTAGE-DEPENDENT ANION-SELECTIVE CHANNEL"/>
    <property type="match status" value="1"/>
</dbReference>
<dbReference type="Pfam" id="PF01459">
    <property type="entry name" value="Porin_3"/>
    <property type="match status" value="1"/>
</dbReference>
<comment type="caution">
    <text evidence="1">The sequence shown here is derived from an EMBL/GenBank/DDBJ whole genome shotgun (WGS) entry which is preliminary data.</text>
</comment>
<keyword evidence="2" id="KW-1185">Reference proteome</keyword>
<evidence type="ECO:0000313" key="2">
    <source>
        <dbReference type="Proteomes" id="UP000037460"/>
    </source>
</evidence>
<dbReference type="InterPro" id="IPR001925">
    <property type="entry name" value="Porin_Euk"/>
</dbReference>
<sequence length="308" mass="32867">MCVRAVLICVQTGTMGKACTVYKDIGKLANDLLTKDFKQVGKTTVEIESKTASGVTFTPKADKEDKKGKTVVSGELKAAYMILPWLEGIGTFTTAGGMSSEFKATDLLMKGLLITAECEKAMADGDKPAKGFFAKANMILEYKTDLMTCKTSFDYIKKDLLASCSTVYGAFTCGADCSLSPAGKLKKGALAFQCVLPEYTVSGKYEMDPAKSDAVSCSLYHKVSPLMQVGVAVKKPLSAAAFGVDFGCQYKLDKDTTVKSKVDADGKLSLAYKQKISSLTTMTLAAEINAVNLQASDHKFGLALNITP</sequence>
<dbReference type="AlphaFoldDB" id="A0A0M0LT10"/>
<dbReference type="GO" id="GO:0005741">
    <property type="term" value="C:mitochondrial outer membrane"/>
    <property type="evidence" value="ECO:0007669"/>
    <property type="project" value="InterPro"/>
</dbReference>
<accession>A0A0M0LT10</accession>
<dbReference type="Proteomes" id="UP000037460">
    <property type="component" value="Unassembled WGS sequence"/>
</dbReference>
<dbReference type="OrthoDB" id="7827681at2759"/>
<dbReference type="PANTHER" id="PTHR11743:SF70">
    <property type="entry name" value="GH26960P-RELATED"/>
    <property type="match status" value="1"/>
</dbReference>